<dbReference type="SUPFAM" id="SSF81383">
    <property type="entry name" value="F-box domain"/>
    <property type="match status" value="1"/>
</dbReference>
<organism evidence="1 2">
    <name type="scientific">Schizopora paradoxa</name>
    <dbReference type="NCBI Taxonomy" id="27342"/>
    <lineage>
        <taxon>Eukaryota</taxon>
        <taxon>Fungi</taxon>
        <taxon>Dikarya</taxon>
        <taxon>Basidiomycota</taxon>
        <taxon>Agaricomycotina</taxon>
        <taxon>Agaricomycetes</taxon>
        <taxon>Hymenochaetales</taxon>
        <taxon>Schizoporaceae</taxon>
        <taxon>Schizopora</taxon>
    </lineage>
</organism>
<dbReference type="Proteomes" id="UP000053477">
    <property type="component" value="Unassembled WGS sequence"/>
</dbReference>
<accession>A0A0H2S1W3</accession>
<dbReference type="EMBL" id="KQ085925">
    <property type="protein sequence ID" value="KLO15783.1"/>
    <property type="molecule type" value="Genomic_DNA"/>
</dbReference>
<dbReference type="OrthoDB" id="3172239at2759"/>
<reference evidence="1 2" key="1">
    <citation type="submission" date="2015-04" db="EMBL/GenBank/DDBJ databases">
        <title>Complete genome sequence of Schizopora paradoxa KUC8140, a cosmopolitan wood degrader in East Asia.</title>
        <authorList>
            <consortium name="DOE Joint Genome Institute"/>
            <person name="Min B."/>
            <person name="Park H."/>
            <person name="Jang Y."/>
            <person name="Kim J.-J."/>
            <person name="Kim K.H."/>
            <person name="Pangilinan J."/>
            <person name="Lipzen A."/>
            <person name="Riley R."/>
            <person name="Grigoriev I.V."/>
            <person name="Spatafora J.W."/>
            <person name="Choi I.-G."/>
        </authorList>
    </citation>
    <scope>NUCLEOTIDE SEQUENCE [LARGE SCALE GENOMIC DNA]</scope>
    <source>
        <strain evidence="1 2">KUC8140</strain>
    </source>
</reference>
<name>A0A0H2S1W3_9AGAM</name>
<dbReference type="STRING" id="27342.A0A0H2S1W3"/>
<dbReference type="InParanoid" id="A0A0H2S1W3"/>
<dbReference type="Gene3D" id="1.20.1280.50">
    <property type="match status" value="1"/>
</dbReference>
<evidence type="ECO:0000313" key="1">
    <source>
        <dbReference type="EMBL" id="KLO15783.1"/>
    </source>
</evidence>
<gene>
    <name evidence="1" type="ORF">SCHPADRAFT_938483</name>
</gene>
<proteinExistence type="predicted"/>
<sequence length="606" mass="69522">MPSRAEKDRASSFLQREKLKVASRNRQILSSIPEEVLVHIFSYLPPKPLAISNDPLPNVDWHLHDRRRHDDLIAVTHVCRAWRQICLSTPSFWNLVWISDDDVSRSRAQKLIERSGNRPMEIAVRDEEAFFRCHQITPAAKKRHITGPLLEPVLALRTLFPQGPLTIKTVRISSPFKLPPGEHQIAFFSMPAPLLSSFVLSIATHRNDVDWPIFQLPSPLFAGHTPKLRKLGLLNVDVPWNSSMFKNLSTLRIECTEINHRPNPIDSRVDVHRLLEIIHDCPHLITLVLIDVGPISSTPTLETKSSQVIARHLTNMRIEVDWELAPFHSFLDNLHSPILRHCYISHDQPCVTSIHEMLPTAFLFDSRTRTCNCLDAVVRAPTFSVVLNHFMVEDLDAKFSNTENKVSLQSLIQESSFKSHIRLGNDIEGLFRADSREIYSQFLQSAFLRFNPAPENIRAICLRVEIDLDDPWRMSYEELFRIYHNVEFVEVRGLLDDDSLDGFTGFLRRAVASSELHESGHAFPSVRKLIFANVEFLEHEVMDLRVSLVHRKTRKSPLLFLGFYGCSGVRAEISTLEELVETLFVDEAGGIWDDDEDEDEYDSNYQ</sequence>
<keyword evidence="2" id="KW-1185">Reference proteome</keyword>
<dbReference type="InterPro" id="IPR036047">
    <property type="entry name" value="F-box-like_dom_sf"/>
</dbReference>
<dbReference type="AlphaFoldDB" id="A0A0H2S1W3"/>
<evidence type="ECO:0000313" key="2">
    <source>
        <dbReference type="Proteomes" id="UP000053477"/>
    </source>
</evidence>
<protein>
    <submittedName>
        <fullName evidence="1">Uncharacterized protein</fullName>
    </submittedName>
</protein>